<feature type="compositionally biased region" description="Basic and acidic residues" evidence="1">
    <location>
        <begin position="163"/>
        <end position="182"/>
    </location>
</feature>
<sequence>MRRTAAGTAWSRKGASGTRISMACATSSPRCRSTGSTRRALRRVTLSAKSSLAASLVEFGSDMCYCNMLMPRVVCVCMSTLVAGNSPPPRHSSEARFPCLALGYNSDQGALMVAFDMVAESRLFAHCVESWSIMRGEDVIKTVCALRWAYCAKSHGQRATTSQHERVRPLGCGEHLDRPPRS</sequence>
<reference evidence="2" key="1">
    <citation type="submission" date="2013-12" db="EMBL/GenBank/DDBJ databases">
        <title>The Genome Sequence of Aphanomyces invadans NJM9701.</title>
        <authorList>
            <consortium name="The Broad Institute Genomics Platform"/>
            <person name="Russ C."/>
            <person name="Tyler B."/>
            <person name="van West P."/>
            <person name="Dieguez-Uribeondo J."/>
            <person name="Young S.K."/>
            <person name="Zeng Q."/>
            <person name="Gargeya S."/>
            <person name="Fitzgerald M."/>
            <person name="Abouelleil A."/>
            <person name="Alvarado L."/>
            <person name="Chapman S.B."/>
            <person name="Gainer-Dewar J."/>
            <person name="Goldberg J."/>
            <person name="Griggs A."/>
            <person name="Gujja S."/>
            <person name="Hansen M."/>
            <person name="Howarth C."/>
            <person name="Imamovic A."/>
            <person name="Ireland A."/>
            <person name="Larimer J."/>
            <person name="McCowan C."/>
            <person name="Murphy C."/>
            <person name="Pearson M."/>
            <person name="Poon T.W."/>
            <person name="Priest M."/>
            <person name="Roberts A."/>
            <person name="Saif S."/>
            <person name="Shea T."/>
            <person name="Sykes S."/>
            <person name="Wortman J."/>
            <person name="Nusbaum C."/>
            <person name="Birren B."/>
        </authorList>
    </citation>
    <scope>NUCLEOTIDE SEQUENCE [LARGE SCALE GENOMIC DNA]</scope>
    <source>
        <strain evidence="2">NJM9701</strain>
    </source>
</reference>
<dbReference type="VEuPathDB" id="FungiDB:H310_07412"/>
<dbReference type="AlphaFoldDB" id="A0A024U2Z7"/>
<protein>
    <submittedName>
        <fullName evidence="2">Uncharacterized protein</fullName>
    </submittedName>
</protein>
<dbReference type="RefSeq" id="XP_008871375.1">
    <property type="nucleotide sequence ID" value="XM_008873153.1"/>
</dbReference>
<proteinExistence type="predicted"/>
<organism evidence="2">
    <name type="scientific">Aphanomyces invadans</name>
    <dbReference type="NCBI Taxonomy" id="157072"/>
    <lineage>
        <taxon>Eukaryota</taxon>
        <taxon>Sar</taxon>
        <taxon>Stramenopiles</taxon>
        <taxon>Oomycota</taxon>
        <taxon>Saprolegniomycetes</taxon>
        <taxon>Saprolegniales</taxon>
        <taxon>Verrucalvaceae</taxon>
        <taxon>Aphanomyces</taxon>
    </lineage>
</organism>
<accession>A0A024U2Z7</accession>
<gene>
    <name evidence="2" type="ORF">H310_07412</name>
</gene>
<dbReference type="EMBL" id="KI913965">
    <property type="protein sequence ID" value="ETV99957.1"/>
    <property type="molecule type" value="Genomic_DNA"/>
</dbReference>
<feature type="region of interest" description="Disordered" evidence="1">
    <location>
        <begin position="162"/>
        <end position="182"/>
    </location>
</feature>
<dbReference type="GeneID" id="20084462"/>
<evidence type="ECO:0000313" key="2">
    <source>
        <dbReference type="EMBL" id="ETV99957.1"/>
    </source>
</evidence>
<name>A0A024U2Z7_9STRA</name>
<evidence type="ECO:0000256" key="1">
    <source>
        <dbReference type="SAM" id="MobiDB-lite"/>
    </source>
</evidence>